<dbReference type="Pfam" id="PF14610">
    <property type="entry name" value="Psg1"/>
    <property type="match status" value="1"/>
</dbReference>
<reference evidence="5" key="2">
    <citation type="journal article" date="2019" name="Mol. Plant Microbe Interact.">
        <title>Genome sequence resources for four phytopathogenic fungi from the Colletotrichum orbiculare species complex.</title>
        <authorList>
            <person name="Gan P."/>
            <person name="Tsushima A."/>
            <person name="Narusaka M."/>
            <person name="Narusaka Y."/>
            <person name="Takano Y."/>
            <person name="Kubo Y."/>
            <person name="Shirasu K."/>
        </authorList>
    </citation>
    <scope>GENOME REANNOTATION</scope>
    <source>
        <strain evidence="5">104-T / ATCC 96160 / CBS 514.97 / LARS 414 / MAFF 240422</strain>
    </source>
</reference>
<keyword evidence="2" id="KW-0812">Transmembrane</keyword>
<evidence type="ECO:0000256" key="3">
    <source>
        <dbReference type="SAM" id="SignalP"/>
    </source>
</evidence>
<evidence type="ECO:0000313" key="5">
    <source>
        <dbReference type="Proteomes" id="UP000014480"/>
    </source>
</evidence>
<dbReference type="Proteomes" id="UP000014480">
    <property type="component" value="Unassembled WGS sequence"/>
</dbReference>
<dbReference type="AlphaFoldDB" id="A0A484FH36"/>
<comment type="caution">
    <text evidence="4">The sequence shown here is derived from an EMBL/GenBank/DDBJ whole genome shotgun (WGS) entry which is preliminary data.</text>
</comment>
<dbReference type="OrthoDB" id="4084551at2759"/>
<keyword evidence="2" id="KW-1133">Transmembrane helix</keyword>
<feature type="chain" id="PRO_5019810989" evidence="3">
    <location>
        <begin position="27"/>
        <end position="338"/>
    </location>
</feature>
<dbReference type="EMBL" id="AMCV02000031">
    <property type="protein sequence ID" value="TDZ17138.1"/>
    <property type="molecule type" value="Genomic_DNA"/>
</dbReference>
<gene>
    <name evidence="4" type="ORF">Cob_v009925</name>
</gene>
<protein>
    <submittedName>
        <fullName evidence="4">Uncharacterized protein</fullName>
    </submittedName>
</protein>
<keyword evidence="5" id="KW-1185">Reference proteome</keyword>
<sequence>MFSQLLLSALPATLLLLIASPSPASAAAIQPRQGAGRVHDWITIDPNGYPKTITPTVTTTNGVLSTISPPPYALTGSVFTVTATNGALTTSTGNPPPPQASNTKGYGGVFSVCNNNPGPDGPFCQPRRGSTLYVETTYYITWDTSFFQDPDTPIGIVGYDVSNTGSMDAAPAFSVTNIRGGTGWAYWTPNSRDLEEKSSNNMTLIMMYNDPLTDEQKNVTGPVFTIVPPLDDPDSGSSPNLLAILLPVILITLAIVAVMLWLYYRRRRRHATAAAAAAAKYNATVAGPKVRTDRMSVRKSAAGIRLEPTSPPPESPPPPGRNVFQEEELIDEKRPRRT</sequence>
<feature type="region of interest" description="Disordered" evidence="1">
    <location>
        <begin position="289"/>
        <end position="338"/>
    </location>
</feature>
<organism evidence="4 5">
    <name type="scientific">Colletotrichum orbiculare (strain 104-T / ATCC 96160 / CBS 514.97 / LARS 414 / MAFF 240422)</name>
    <name type="common">Cucumber anthracnose fungus</name>
    <name type="synonym">Colletotrichum lagenarium</name>
    <dbReference type="NCBI Taxonomy" id="1213857"/>
    <lineage>
        <taxon>Eukaryota</taxon>
        <taxon>Fungi</taxon>
        <taxon>Dikarya</taxon>
        <taxon>Ascomycota</taxon>
        <taxon>Pezizomycotina</taxon>
        <taxon>Sordariomycetes</taxon>
        <taxon>Hypocreomycetidae</taxon>
        <taxon>Glomerellales</taxon>
        <taxon>Glomerellaceae</taxon>
        <taxon>Colletotrichum</taxon>
        <taxon>Colletotrichum orbiculare species complex</taxon>
    </lineage>
</organism>
<keyword evidence="2" id="KW-0472">Membrane</keyword>
<proteinExistence type="predicted"/>
<keyword evidence="3" id="KW-0732">Signal</keyword>
<dbReference type="InterPro" id="IPR028000">
    <property type="entry name" value="Pma1"/>
</dbReference>
<feature type="transmembrane region" description="Helical" evidence="2">
    <location>
        <begin position="241"/>
        <end position="264"/>
    </location>
</feature>
<accession>A0A484FH36</accession>
<evidence type="ECO:0000256" key="2">
    <source>
        <dbReference type="SAM" id="Phobius"/>
    </source>
</evidence>
<feature type="compositionally biased region" description="Pro residues" evidence="1">
    <location>
        <begin position="309"/>
        <end position="320"/>
    </location>
</feature>
<evidence type="ECO:0000313" key="4">
    <source>
        <dbReference type="EMBL" id="TDZ17138.1"/>
    </source>
</evidence>
<reference evidence="5" key="1">
    <citation type="journal article" date="2013" name="New Phytol.">
        <title>Comparative genomic and transcriptomic analyses reveal the hemibiotrophic stage shift of Colletotrichum fungi.</title>
        <authorList>
            <person name="Gan P."/>
            <person name="Ikeda K."/>
            <person name="Irieda H."/>
            <person name="Narusaka M."/>
            <person name="O'Connell R.J."/>
            <person name="Narusaka Y."/>
            <person name="Takano Y."/>
            <person name="Kubo Y."/>
            <person name="Shirasu K."/>
        </authorList>
    </citation>
    <scope>NUCLEOTIDE SEQUENCE [LARGE SCALE GENOMIC DNA]</scope>
    <source>
        <strain evidence="5">104-T / ATCC 96160 / CBS 514.97 / LARS 414 / MAFF 240422</strain>
    </source>
</reference>
<feature type="signal peptide" evidence="3">
    <location>
        <begin position="1"/>
        <end position="26"/>
    </location>
</feature>
<name>A0A484FH36_COLOR</name>
<evidence type="ECO:0000256" key="1">
    <source>
        <dbReference type="SAM" id="MobiDB-lite"/>
    </source>
</evidence>